<feature type="transmembrane region" description="Helical" evidence="1">
    <location>
        <begin position="93"/>
        <end position="113"/>
    </location>
</feature>
<accession>A0A4R1XLR9</accession>
<evidence type="ECO:0000313" key="3">
    <source>
        <dbReference type="Proteomes" id="UP000294963"/>
    </source>
</evidence>
<dbReference type="OrthoDB" id="6711099at2"/>
<keyword evidence="1" id="KW-1133">Transmembrane helix</keyword>
<proteinExistence type="predicted"/>
<keyword evidence="3" id="KW-1185">Reference proteome</keyword>
<dbReference type="Proteomes" id="UP000294963">
    <property type="component" value="Unassembled WGS sequence"/>
</dbReference>
<reference evidence="2 3" key="1">
    <citation type="submission" date="2019-03" db="EMBL/GenBank/DDBJ databases">
        <title>Genomic analyses of the natural microbiome of Caenorhabditis elegans.</title>
        <authorList>
            <person name="Samuel B."/>
        </authorList>
    </citation>
    <scope>NUCLEOTIDE SEQUENCE [LARGE SCALE GENOMIC DNA]</scope>
    <source>
        <strain evidence="2 3">JUb89</strain>
    </source>
</reference>
<evidence type="ECO:0000256" key="1">
    <source>
        <dbReference type="SAM" id="Phobius"/>
    </source>
</evidence>
<organism evidence="2 3">
    <name type="scientific">Acinetobacter calcoaceticus</name>
    <dbReference type="NCBI Taxonomy" id="471"/>
    <lineage>
        <taxon>Bacteria</taxon>
        <taxon>Pseudomonadati</taxon>
        <taxon>Pseudomonadota</taxon>
        <taxon>Gammaproteobacteria</taxon>
        <taxon>Moraxellales</taxon>
        <taxon>Moraxellaceae</taxon>
        <taxon>Acinetobacter</taxon>
        <taxon>Acinetobacter calcoaceticus/baumannii complex</taxon>
    </lineage>
</organism>
<comment type="caution">
    <text evidence="2">The sequence shown here is derived from an EMBL/GenBank/DDBJ whole genome shotgun (WGS) entry which is preliminary data.</text>
</comment>
<keyword evidence="1" id="KW-0812">Transmembrane</keyword>
<keyword evidence="1" id="KW-0472">Membrane</keyword>
<dbReference type="AlphaFoldDB" id="A0A4R1XLR9"/>
<name>A0A4R1XLR9_ACICA</name>
<gene>
    <name evidence="2" type="ORF">EC844_11745</name>
</gene>
<dbReference type="EMBL" id="SLVJ01000017">
    <property type="protein sequence ID" value="TCM64486.1"/>
    <property type="molecule type" value="Genomic_DNA"/>
</dbReference>
<sequence>MINTIDGFSFDLPLAESQIIALAQFHRKQLDEAVFHQDIHLGDFCIAQRKRVSDYTRTLDTNQKTYFYLIYDGELRRLADDEDLHSAQAESGLSVFAVVLTLILITGILYFSVIRTVIYSP</sequence>
<evidence type="ECO:0000313" key="2">
    <source>
        <dbReference type="EMBL" id="TCM64486.1"/>
    </source>
</evidence>
<protein>
    <submittedName>
        <fullName evidence="2">Uncharacterized protein</fullName>
    </submittedName>
</protein>